<dbReference type="PANTHER" id="PTHR47891:SF1">
    <property type="entry name" value="CORA-MAGNESIUM AND COBALT TRANSPORTER"/>
    <property type="match status" value="1"/>
</dbReference>
<accession>A0A1C0AGA8</accession>
<feature type="transmembrane region" description="Helical" evidence="7">
    <location>
        <begin position="266"/>
        <end position="287"/>
    </location>
</feature>
<evidence type="ECO:0000256" key="2">
    <source>
        <dbReference type="ARBA" id="ARBA00009765"/>
    </source>
</evidence>
<evidence type="ECO:0000313" key="8">
    <source>
        <dbReference type="EMBL" id="RDY22093.1"/>
    </source>
</evidence>
<sequence>MIIDEQENVLSLASIKDANNQILYVIEPDEKELRAISDEFMLDIEILEKCFDNFTTRQVFRQSGAELLYLYSPYKLNSYFMMQPIVVILTSKKKIVLANHKDTFLKYVANILNFPLELTFIEKVLDFYMDELDEIKAQIKFLVEKIKINTSENEMILAYQLQISMSQLDNAVGSLNLVVDGMLQKGIIKKDKEYEMTKTQIAHCDHMIQTYMGMLQSAGELIDGLTSKRLNDIMLLLTSITIILSVPMIIGGIWGMNVPVPLQSSSYGFVVLIIINIIACIATYTLLKKKHFL</sequence>
<comment type="similarity">
    <text evidence="2">Belongs to the CorA metal ion transporter (MIT) (TC 1.A.35) family.</text>
</comment>
<comment type="caution">
    <text evidence="8">The sequence shown here is derived from an EMBL/GenBank/DDBJ whole genome shotgun (WGS) entry which is preliminary data.</text>
</comment>
<dbReference type="SUPFAM" id="SSF144083">
    <property type="entry name" value="Magnesium transport protein CorA, transmembrane region"/>
    <property type="match status" value="1"/>
</dbReference>
<dbReference type="Proteomes" id="UP000093352">
    <property type="component" value="Unassembled WGS sequence"/>
</dbReference>
<dbReference type="Gene3D" id="1.20.58.340">
    <property type="entry name" value="Magnesium transport protein CorA, transmembrane region"/>
    <property type="match status" value="1"/>
</dbReference>
<proteinExistence type="inferred from homology"/>
<feature type="coiled-coil region" evidence="6">
    <location>
        <begin position="118"/>
        <end position="145"/>
    </location>
</feature>
<dbReference type="InterPro" id="IPR047199">
    <property type="entry name" value="CorA-like"/>
</dbReference>
<gene>
    <name evidence="8" type="ORF">BBG48_001755</name>
</gene>
<keyword evidence="3 7" id="KW-0812">Transmembrane</keyword>
<feature type="transmembrane region" description="Helical" evidence="7">
    <location>
        <begin position="233"/>
        <end position="254"/>
    </location>
</feature>
<dbReference type="STRING" id="1871336.BBG48_07665"/>
<evidence type="ECO:0008006" key="10">
    <source>
        <dbReference type="Google" id="ProtNLM"/>
    </source>
</evidence>
<dbReference type="InterPro" id="IPR045861">
    <property type="entry name" value="CorA_cytoplasmic_dom"/>
</dbReference>
<dbReference type="GO" id="GO:0046873">
    <property type="term" value="F:metal ion transmembrane transporter activity"/>
    <property type="evidence" value="ECO:0007669"/>
    <property type="project" value="InterPro"/>
</dbReference>
<comment type="subcellular location">
    <subcellularLocation>
        <location evidence="1">Membrane</location>
        <topology evidence="1">Multi-pass membrane protein</topology>
    </subcellularLocation>
</comment>
<evidence type="ECO:0000256" key="3">
    <source>
        <dbReference type="ARBA" id="ARBA00022692"/>
    </source>
</evidence>
<keyword evidence="5 7" id="KW-0472">Membrane</keyword>
<keyword evidence="9" id="KW-1185">Reference proteome</keyword>
<evidence type="ECO:0000256" key="6">
    <source>
        <dbReference type="SAM" id="Coils"/>
    </source>
</evidence>
<dbReference type="RefSeq" id="WP_068913715.1">
    <property type="nucleotide sequence ID" value="NZ_MBEW02000002.1"/>
</dbReference>
<dbReference type="InterPro" id="IPR002523">
    <property type="entry name" value="MgTranspt_CorA/ZnTranspt_ZntB"/>
</dbReference>
<reference evidence="8 9" key="1">
    <citation type="journal article" date="2016" name="Genome Announc.">
        <title>Draft Genome Sequence of Criibacterium bergeronii gen. nov., sp. nov., Strain CCRI-22567T, Isolated from a Vaginal Sample from a Woman with Bacterial Vaginosis.</title>
        <authorList>
            <person name="Maheux A.F."/>
            <person name="Berube E."/>
            <person name="Boudreau D.K."/>
            <person name="Raymond F."/>
            <person name="Corbeil J."/>
            <person name="Roy P.H."/>
            <person name="Boissinot M."/>
            <person name="Omar R.F."/>
        </authorList>
    </citation>
    <scope>NUCLEOTIDE SEQUENCE [LARGE SCALE GENOMIC DNA]</scope>
    <source>
        <strain evidence="8 9">CCRI-22567</strain>
    </source>
</reference>
<dbReference type="PANTHER" id="PTHR47891">
    <property type="entry name" value="TRANSPORTER-RELATED"/>
    <property type="match status" value="1"/>
</dbReference>
<protein>
    <recommendedName>
        <fullName evidence="10">Magnesium transporter CorA family protein</fullName>
    </recommendedName>
</protein>
<evidence type="ECO:0000256" key="5">
    <source>
        <dbReference type="ARBA" id="ARBA00023136"/>
    </source>
</evidence>
<dbReference type="SUPFAM" id="SSF143865">
    <property type="entry name" value="CorA soluble domain-like"/>
    <property type="match status" value="1"/>
</dbReference>
<evidence type="ECO:0000256" key="1">
    <source>
        <dbReference type="ARBA" id="ARBA00004141"/>
    </source>
</evidence>
<keyword evidence="4 7" id="KW-1133">Transmembrane helix</keyword>
<dbReference type="InterPro" id="IPR045863">
    <property type="entry name" value="CorA_TM1_TM2"/>
</dbReference>
<evidence type="ECO:0000256" key="4">
    <source>
        <dbReference type="ARBA" id="ARBA00022989"/>
    </source>
</evidence>
<name>A0A1C0AGA8_9FIRM</name>
<keyword evidence="6" id="KW-0175">Coiled coil</keyword>
<evidence type="ECO:0000313" key="9">
    <source>
        <dbReference type="Proteomes" id="UP000093352"/>
    </source>
</evidence>
<dbReference type="Pfam" id="PF01544">
    <property type="entry name" value="CorA"/>
    <property type="match status" value="1"/>
</dbReference>
<dbReference type="EMBL" id="MBEW02000002">
    <property type="protein sequence ID" value="RDY22093.1"/>
    <property type="molecule type" value="Genomic_DNA"/>
</dbReference>
<dbReference type="GO" id="GO:0016020">
    <property type="term" value="C:membrane"/>
    <property type="evidence" value="ECO:0007669"/>
    <property type="project" value="UniProtKB-SubCell"/>
</dbReference>
<organism evidence="8 9">
    <name type="scientific">Criibacterium bergeronii</name>
    <dbReference type="NCBI Taxonomy" id="1871336"/>
    <lineage>
        <taxon>Bacteria</taxon>
        <taxon>Bacillati</taxon>
        <taxon>Bacillota</taxon>
        <taxon>Clostridia</taxon>
        <taxon>Peptostreptococcales</taxon>
        <taxon>Filifactoraceae</taxon>
        <taxon>Criibacterium</taxon>
    </lineage>
</organism>
<dbReference type="AlphaFoldDB" id="A0A1C0AGA8"/>
<evidence type="ECO:0000256" key="7">
    <source>
        <dbReference type="SAM" id="Phobius"/>
    </source>
</evidence>